<keyword evidence="3" id="KW-1185">Reference proteome</keyword>
<dbReference type="PANTHER" id="PTHR47526">
    <property type="entry name" value="ATP-DEPENDENT DNA HELICASE"/>
    <property type="match status" value="1"/>
</dbReference>
<dbReference type="Proteomes" id="UP000030746">
    <property type="component" value="Unassembled WGS sequence"/>
</dbReference>
<dbReference type="CTD" id="20241845"/>
<dbReference type="AlphaFoldDB" id="V4AGV0"/>
<evidence type="ECO:0000313" key="3">
    <source>
        <dbReference type="Proteomes" id="UP000030746"/>
    </source>
</evidence>
<name>V4AGV0_LOTGI</name>
<protein>
    <submittedName>
        <fullName evidence="2">Uncharacterized protein</fullName>
    </submittedName>
</protein>
<accession>V4AGV0</accession>
<dbReference type="HOGENOM" id="CLU_829729_0_0_1"/>
<dbReference type="OMA" id="HRISFCY"/>
<dbReference type="EMBL" id="KB200071">
    <property type="protein sequence ID" value="ESP03284.1"/>
    <property type="molecule type" value="Genomic_DNA"/>
</dbReference>
<sequence>MNNNSQNLRLPEQIHRFYNFRIPELQKYLRDRGVTVTGYNKEVLREIAIAVDKLRLPVDPDFSRESVEVCIEKKLLKAGLTGVNPFELDGYTKDFSCIPEFGLIDIFNYLIFAKADLDGKKLKSYKSFEDYRLYYDGHVEFLMYNPVSDTSKTCLFKAKVKPTQRDKTYLQKEFYDLWFAVEKEDGFVITGYCECKGGPRQQDVAIPIRNLQLVKPQYGMAPPNTSKPHSDMFEPRSTEHRSNTTWEQKIKFGLKLQQISDNAQALDLLLDPDTIRPSLQQNSAPDIVNLSIFEKKFPKLTKIFHLLLNGADRKNQWHVQCTIDASSEIIETSEL</sequence>
<dbReference type="KEGG" id="lgi:LOTGIDRAFT_171630"/>
<dbReference type="OrthoDB" id="6154296at2759"/>
<proteinExistence type="predicted"/>
<feature type="compositionally biased region" description="Basic and acidic residues" evidence="1">
    <location>
        <begin position="228"/>
        <end position="240"/>
    </location>
</feature>
<dbReference type="PANTHER" id="PTHR47526:SF3">
    <property type="entry name" value="PHD-TYPE DOMAIN-CONTAINING PROTEIN"/>
    <property type="match status" value="1"/>
</dbReference>
<gene>
    <name evidence="2" type="ORF">LOTGIDRAFT_171630</name>
</gene>
<feature type="region of interest" description="Disordered" evidence="1">
    <location>
        <begin position="219"/>
        <end position="240"/>
    </location>
</feature>
<evidence type="ECO:0000313" key="2">
    <source>
        <dbReference type="EMBL" id="ESP03284.1"/>
    </source>
</evidence>
<organism evidence="2 3">
    <name type="scientific">Lottia gigantea</name>
    <name type="common">Giant owl limpet</name>
    <dbReference type="NCBI Taxonomy" id="225164"/>
    <lineage>
        <taxon>Eukaryota</taxon>
        <taxon>Metazoa</taxon>
        <taxon>Spiralia</taxon>
        <taxon>Lophotrochozoa</taxon>
        <taxon>Mollusca</taxon>
        <taxon>Gastropoda</taxon>
        <taxon>Patellogastropoda</taxon>
        <taxon>Lottioidea</taxon>
        <taxon>Lottiidae</taxon>
        <taxon>Lottia</taxon>
    </lineage>
</organism>
<reference evidence="2 3" key="1">
    <citation type="journal article" date="2013" name="Nature">
        <title>Insights into bilaterian evolution from three spiralian genomes.</title>
        <authorList>
            <person name="Simakov O."/>
            <person name="Marletaz F."/>
            <person name="Cho S.J."/>
            <person name="Edsinger-Gonzales E."/>
            <person name="Havlak P."/>
            <person name="Hellsten U."/>
            <person name="Kuo D.H."/>
            <person name="Larsson T."/>
            <person name="Lv J."/>
            <person name="Arendt D."/>
            <person name="Savage R."/>
            <person name="Osoegawa K."/>
            <person name="de Jong P."/>
            <person name="Grimwood J."/>
            <person name="Chapman J.A."/>
            <person name="Shapiro H."/>
            <person name="Aerts A."/>
            <person name="Otillar R.P."/>
            <person name="Terry A.Y."/>
            <person name="Boore J.L."/>
            <person name="Grigoriev I.V."/>
            <person name="Lindberg D.R."/>
            <person name="Seaver E.C."/>
            <person name="Weisblat D.A."/>
            <person name="Putnam N.H."/>
            <person name="Rokhsar D.S."/>
        </authorList>
    </citation>
    <scope>NUCLEOTIDE SEQUENCE [LARGE SCALE GENOMIC DNA]</scope>
</reference>
<dbReference type="GeneID" id="20241845"/>
<evidence type="ECO:0000256" key="1">
    <source>
        <dbReference type="SAM" id="MobiDB-lite"/>
    </source>
</evidence>
<dbReference type="RefSeq" id="XP_009046083.1">
    <property type="nucleotide sequence ID" value="XM_009047835.1"/>
</dbReference>